<dbReference type="GO" id="GO:0009055">
    <property type="term" value="F:electron transfer activity"/>
    <property type="evidence" value="ECO:0007669"/>
    <property type="project" value="InterPro"/>
</dbReference>
<dbReference type="CDD" id="cd00730">
    <property type="entry name" value="rubredoxin"/>
    <property type="match status" value="1"/>
</dbReference>
<feature type="binding site" evidence="8">
    <location>
        <position position="42"/>
    </location>
    <ligand>
        <name>Fe cation</name>
        <dbReference type="ChEBI" id="CHEBI:24875"/>
    </ligand>
</feature>
<dbReference type="InterPro" id="IPR024922">
    <property type="entry name" value="Rubredoxin"/>
</dbReference>
<gene>
    <name evidence="10" type="ORF">ENT73_05530</name>
</gene>
<evidence type="ECO:0000313" key="10">
    <source>
        <dbReference type="EMBL" id="HGV55528.1"/>
    </source>
</evidence>
<keyword evidence="5 7" id="KW-0249">Electron transport</keyword>
<dbReference type="Pfam" id="PF00301">
    <property type="entry name" value="Rubredoxin"/>
    <property type="match status" value="1"/>
</dbReference>
<dbReference type="GO" id="GO:0005506">
    <property type="term" value="F:iron ion binding"/>
    <property type="evidence" value="ECO:0007669"/>
    <property type="project" value="InterPro"/>
</dbReference>
<protein>
    <recommendedName>
        <fullName evidence="7">Rubredoxin</fullName>
    </recommendedName>
</protein>
<keyword evidence="3 7" id="KW-0813">Transport</keyword>
<dbReference type="InterPro" id="IPR050526">
    <property type="entry name" value="Rubredoxin_ET"/>
</dbReference>
<dbReference type="InterPro" id="IPR024935">
    <property type="entry name" value="Rubredoxin_dom"/>
</dbReference>
<evidence type="ECO:0000256" key="5">
    <source>
        <dbReference type="ARBA" id="ARBA00022982"/>
    </source>
</evidence>
<sequence length="53" mass="5870">MKKYKCNVCGYVYDPEAGDPSQNIPPGTPFEKLPDNWTCPVCGASKEDFSPED</sequence>
<dbReference type="PROSITE" id="PS00202">
    <property type="entry name" value="RUBREDOXIN"/>
    <property type="match status" value="1"/>
</dbReference>
<feature type="domain" description="Rubredoxin-like" evidence="9">
    <location>
        <begin position="1"/>
        <end position="52"/>
    </location>
</feature>
<dbReference type="Gene3D" id="2.20.28.10">
    <property type="match status" value="1"/>
</dbReference>
<keyword evidence="6 7" id="KW-0408">Iron</keyword>
<accession>A0A832GM26</accession>
<dbReference type="PROSITE" id="PS50903">
    <property type="entry name" value="RUBREDOXIN_LIKE"/>
    <property type="match status" value="1"/>
</dbReference>
<organism evidence="10">
    <name type="scientific">Caldimicrobium thiodismutans</name>
    <dbReference type="NCBI Taxonomy" id="1653476"/>
    <lineage>
        <taxon>Bacteria</taxon>
        <taxon>Pseudomonadati</taxon>
        <taxon>Thermodesulfobacteriota</taxon>
        <taxon>Thermodesulfobacteria</taxon>
        <taxon>Thermodesulfobacteriales</taxon>
        <taxon>Thermodesulfobacteriaceae</taxon>
        <taxon>Caldimicrobium</taxon>
    </lineage>
</organism>
<dbReference type="PANTHER" id="PTHR47627">
    <property type="entry name" value="RUBREDOXIN"/>
    <property type="match status" value="1"/>
</dbReference>
<dbReference type="SUPFAM" id="SSF57802">
    <property type="entry name" value="Rubredoxin-like"/>
    <property type="match status" value="1"/>
</dbReference>
<dbReference type="InterPro" id="IPR024934">
    <property type="entry name" value="Rubredoxin-like_dom"/>
</dbReference>
<name>A0A832GM26_9BACT</name>
<dbReference type="FunFam" id="2.20.28.10:FF:000001">
    <property type="entry name" value="Rubredoxin"/>
    <property type="match status" value="1"/>
</dbReference>
<feature type="binding site" evidence="8">
    <location>
        <position position="9"/>
    </location>
    <ligand>
        <name>Fe cation</name>
        <dbReference type="ChEBI" id="CHEBI:24875"/>
    </ligand>
</feature>
<comment type="cofactor">
    <cofactor evidence="7 8">
        <name>Fe(3+)</name>
        <dbReference type="ChEBI" id="CHEBI:29034"/>
    </cofactor>
    <text evidence="7 8">Binds 1 Fe(3+) ion per subunit.</text>
</comment>
<evidence type="ECO:0000256" key="4">
    <source>
        <dbReference type="ARBA" id="ARBA00022723"/>
    </source>
</evidence>
<evidence type="ECO:0000256" key="1">
    <source>
        <dbReference type="ARBA" id="ARBA00002360"/>
    </source>
</evidence>
<comment type="function">
    <text evidence="1">Rubredoxin is a small nonheme, iron protein lacking acid-labile sulfide. Its single Fe, chelated to 4 Cys, functions as an electron acceptor and may also stabilize the conformation of the molecule.</text>
</comment>
<evidence type="ECO:0000256" key="8">
    <source>
        <dbReference type="PIRSR" id="PIRSR000071-1"/>
    </source>
</evidence>
<evidence type="ECO:0000256" key="6">
    <source>
        <dbReference type="ARBA" id="ARBA00023004"/>
    </source>
</evidence>
<dbReference type="GO" id="GO:0043448">
    <property type="term" value="P:alkane catabolic process"/>
    <property type="evidence" value="ECO:0007669"/>
    <property type="project" value="TreeGrafter"/>
</dbReference>
<dbReference type="PANTHER" id="PTHR47627:SF1">
    <property type="entry name" value="RUBREDOXIN-1-RELATED"/>
    <property type="match status" value="1"/>
</dbReference>
<proteinExistence type="inferred from homology"/>
<dbReference type="EMBL" id="DSZU01000097">
    <property type="protein sequence ID" value="HGV55528.1"/>
    <property type="molecule type" value="Genomic_DNA"/>
</dbReference>
<keyword evidence="4 7" id="KW-0479">Metal-binding</keyword>
<evidence type="ECO:0000256" key="3">
    <source>
        <dbReference type="ARBA" id="ARBA00022448"/>
    </source>
</evidence>
<feature type="binding site" evidence="8">
    <location>
        <position position="6"/>
    </location>
    <ligand>
        <name>Fe cation</name>
        <dbReference type="ChEBI" id="CHEBI:24875"/>
    </ligand>
</feature>
<comment type="similarity">
    <text evidence="2 7">Belongs to the rubredoxin family.</text>
</comment>
<evidence type="ECO:0000256" key="2">
    <source>
        <dbReference type="ARBA" id="ARBA00005337"/>
    </source>
</evidence>
<dbReference type="AlphaFoldDB" id="A0A832GM26"/>
<dbReference type="PIRSF" id="PIRSF000071">
    <property type="entry name" value="Rubredoxin"/>
    <property type="match status" value="1"/>
</dbReference>
<dbReference type="NCBIfam" id="NF045768">
    <property type="entry name" value="RubredRD"/>
    <property type="match status" value="1"/>
</dbReference>
<dbReference type="PRINTS" id="PR00163">
    <property type="entry name" value="RUBREDOXIN"/>
</dbReference>
<evidence type="ECO:0000259" key="9">
    <source>
        <dbReference type="PROSITE" id="PS50903"/>
    </source>
</evidence>
<reference evidence="10" key="1">
    <citation type="journal article" date="2020" name="mSystems">
        <title>Genome- and Community-Level Interaction Insights into Carbon Utilization and Element Cycling Functions of Hydrothermarchaeota in Hydrothermal Sediment.</title>
        <authorList>
            <person name="Zhou Z."/>
            <person name="Liu Y."/>
            <person name="Xu W."/>
            <person name="Pan J."/>
            <person name="Luo Z.H."/>
            <person name="Li M."/>
        </authorList>
    </citation>
    <scope>NUCLEOTIDE SEQUENCE [LARGE SCALE GENOMIC DNA]</scope>
    <source>
        <strain evidence="10">SpSt-605</strain>
    </source>
</reference>
<comment type="caution">
    <text evidence="10">The sequence shown here is derived from an EMBL/GenBank/DDBJ whole genome shotgun (WGS) entry which is preliminary data.</text>
</comment>
<evidence type="ECO:0000256" key="7">
    <source>
        <dbReference type="PIRNR" id="PIRNR000071"/>
    </source>
</evidence>
<feature type="binding site" evidence="8">
    <location>
        <position position="39"/>
    </location>
    <ligand>
        <name>Fe cation</name>
        <dbReference type="ChEBI" id="CHEBI:24875"/>
    </ligand>
</feature>
<dbReference type="InterPro" id="IPR018527">
    <property type="entry name" value="Rubredoxin_Fe_BS"/>
</dbReference>